<keyword evidence="3" id="KW-1185">Reference proteome</keyword>
<dbReference type="Proteomes" id="UP000183832">
    <property type="component" value="Unassembled WGS sequence"/>
</dbReference>
<gene>
    <name evidence="2" type="ORF">CLUMA_CG001374</name>
</gene>
<protein>
    <submittedName>
        <fullName evidence="2">CLUMA_CG001374, isoform A</fullName>
    </submittedName>
</protein>
<accession>A0A1J1HMW6</accession>
<keyword evidence="1" id="KW-0812">Transmembrane</keyword>
<reference evidence="2 3" key="1">
    <citation type="submission" date="2015-04" db="EMBL/GenBank/DDBJ databases">
        <authorList>
            <person name="Syromyatnikov M.Y."/>
            <person name="Popov V.N."/>
        </authorList>
    </citation>
    <scope>NUCLEOTIDE SEQUENCE [LARGE SCALE GENOMIC DNA]</scope>
</reference>
<evidence type="ECO:0000256" key="1">
    <source>
        <dbReference type="SAM" id="Phobius"/>
    </source>
</evidence>
<proteinExistence type="predicted"/>
<dbReference type="EMBL" id="CVRI01000004">
    <property type="protein sequence ID" value="CRK87577.1"/>
    <property type="molecule type" value="Genomic_DNA"/>
</dbReference>
<keyword evidence="1" id="KW-0472">Membrane</keyword>
<sequence>MDQKEKSANDNICLEKFFVMISIPVFVTICFIVVNDLCGNGKKRHKKKVVALRTFYSLIIMNDPTDFEKFFLQHLGLTKLECHALNELCGCCCCYSMTLRKRRCYISFILRSLRVTINI</sequence>
<keyword evidence="1" id="KW-1133">Transmembrane helix</keyword>
<feature type="transmembrane region" description="Helical" evidence="1">
    <location>
        <begin position="17"/>
        <end position="38"/>
    </location>
</feature>
<evidence type="ECO:0000313" key="3">
    <source>
        <dbReference type="Proteomes" id="UP000183832"/>
    </source>
</evidence>
<dbReference type="AlphaFoldDB" id="A0A1J1HMW6"/>
<evidence type="ECO:0000313" key="2">
    <source>
        <dbReference type="EMBL" id="CRK87577.1"/>
    </source>
</evidence>
<organism evidence="2 3">
    <name type="scientific">Clunio marinus</name>
    <dbReference type="NCBI Taxonomy" id="568069"/>
    <lineage>
        <taxon>Eukaryota</taxon>
        <taxon>Metazoa</taxon>
        <taxon>Ecdysozoa</taxon>
        <taxon>Arthropoda</taxon>
        <taxon>Hexapoda</taxon>
        <taxon>Insecta</taxon>
        <taxon>Pterygota</taxon>
        <taxon>Neoptera</taxon>
        <taxon>Endopterygota</taxon>
        <taxon>Diptera</taxon>
        <taxon>Nematocera</taxon>
        <taxon>Chironomoidea</taxon>
        <taxon>Chironomidae</taxon>
        <taxon>Clunio</taxon>
    </lineage>
</organism>
<name>A0A1J1HMW6_9DIPT</name>